<dbReference type="SUPFAM" id="SSF47240">
    <property type="entry name" value="Ferritin-like"/>
    <property type="match status" value="1"/>
</dbReference>
<evidence type="ECO:0000313" key="2">
    <source>
        <dbReference type="EMBL" id="MFC0082107.1"/>
    </source>
</evidence>
<keyword evidence="3" id="KW-1185">Reference proteome</keyword>
<accession>A0ABV6C769</accession>
<comment type="caution">
    <text evidence="2">The sequence shown here is derived from an EMBL/GenBank/DDBJ whole genome shotgun (WGS) entry which is preliminary data.</text>
</comment>
<proteinExistence type="predicted"/>
<evidence type="ECO:0000313" key="3">
    <source>
        <dbReference type="Proteomes" id="UP001589788"/>
    </source>
</evidence>
<dbReference type="Gene3D" id="1.10.620.20">
    <property type="entry name" value="Ribonucleotide Reductase, subunit A"/>
    <property type="match status" value="1"/>
</dbReference>
<dbReference type="InterPro" id="IPR009078">
    <property type="entry name" value="Ferritin-like_SF"/>
</dbReference>
<dbReference type="EMBL" id="JBHLYQ010000071">
    <property type="protein sequence ID" value="MFC0082107.1"/>
    <property type="molecule type" value="Genomic_DNA"/>
</dbReference>
<dbReference type="RefSeq" id="WP_377789547.1">
    <property type="nucleotide sequence ID" value="NZ_JBHLYQ010000071.1"/>
</dbReference>
<dbReference type="Proteomes" id="UP001589788">
    <property type="component" value="Unassembled WGS sequence"/>
</dbReference>
<reference evidence="2 3" key="1">
    <citation type="submission" date="2024-09" db="EMBL/GenBank/DDBJ databases">
        <authorList>
            <person name="Sun Q."/>
            <person name="Mori K."/>
        </authorList>
    </citation>
    <scope>NUCLEOTIDE SEQUENCE [LARGE SCALE GENOMIC DNA]</scope>
    <source>
        <strain evidence="2 3">JCM 15389</strain>
    </source>
</reference>
<protein>
    <submittedName>
        <fullName evidence="2">Ferritin-like domain-containing protein</fullName>
    </submittedName>
</protein>
<dbReference type="InterPro" id="IPR012348">
    <property type="entry name" value="RNR-like"/>
</dbReference>
<feature type="region of interest" description="Disordered" evidence="1">
    <location>
        <begin position="1"/>
        <end position="29"/>
    </location>
</feature>
<sequence>MTAAGRPWSGAGPEGPGTGDPQAEAGPGVVAGLLGGARPEDVRVVEDQAPRMLTWRYERERPQLVTLTSKAVSAQWNAETDVDWSTPVDPEAMVVAMGDAALPPVYRVAAQLPGSPLAGWGEREFRRLAVELLTARLSQFLHGEQGAMLVAAKLVETVPWIDAKYYAATQAMDEARHTEVFARYLQEKLGQAYPMTPFLEAQITDLLADGRWDIAYLGMQIVIESLALAAFGELRRTVQEPLMASLLRYIMADEARHVAFGILSLAELYGGLSAKELRERQEFLLEATLHSRARATTPEVWERLGIEVADVLPCLREATERTGLSPAAQFRRAFFAKLVPNVAKLGLLDANDGWLRERWAEAGLLDQVEELDTATAWLAEQGTGQRVGQ</sequence>
<name>A0ABV6C769_9ACTN</name>
<organism evidence="2 3">
    <name type="scientific">Aciditerrimonas ferrireducens</name>
    <dbReference type="NCBI Taxonomy" id="667306"/>
    <lineage>
        <taxon>Bacteria</taxon>
        <taxon>Bacillati</taxon>
        <taxon>Actinomycetota</taxon>
        <taxon>Acidimicrobiia</taxon>
        <taxon>Acidimicrobiales</taxon>
        <taxon>Acidimicrobiaceae</taxon>
        <taxon>Aciditerrimonas</taxon>
    </lineage>
</organism>
<dbReference type="CDD" id="cd00657">
    <property type="entry name" value="Ferritin_like"/>
    <property type="match status" value="1"/>
</dbReference>
<evidence type="ECO:0000256" key="1">
    <source>
        <dbReference type="SAM" id="MobiDB-lite"/>
    </source>
</evidence>
<gene>
    <name evidence="2" type="ORF">ACFFRE_08090</name>
</gene>